<comment type="caution">
    <text evidence="23">The sequence shown here is derived from an EMBL/GenBank/DDBJ whole genome shotgun (WGS) entry which is preliminary data.</text>
</comment>
<sequence length="344" mass="38335">MTLIPTTPPNHQLRPSEEMDRREGWPYACEPTGWFQLAWSEEVGPNGVLAAEAFGHQLVACRGEAGDLRVYDAYCPHLGAHLGVGGVMRGDRLACPFHGWEFDAEGRNACIPYSTKVMPNLTLKSWPVREIDGLIVVWHDAAGGEPAWEPLPIDHWVKEFDSSDYFPLFPAGVHLWPSVRLHPQLVVENIVDSAHFQFVHAAAHGSVIIDYGADGHIFRCSQRFDGRKPAQLDMWAFGLGLMLGAFSVDGELTHLEIQATTPLLGQRSALRGSVWVRQDPASPGTMTDRMNALIELQHDQLNNDIPIWENMRYRANAPMAPEEAPAFRALRKWAAQFYPVGEAS</sequence>
<protein>
    <recommendedName>
        <fullName evidence="16">cholesterol 7-desaturase</fullName>
        <ecNumber evidence="16">1.14.19.21</ecNumber>
    </recommendedName>
    <alternativeName>
        <fullName evidence="17">Rieske-type oxygenase</fullName>
    </alternativeName>
</protein>
<dbReference type="PANTHER" id="PTHR21266:SF32">
    <property type="entry name" value="CHOLESTEROL 7-DESATURASE NVD"/>
    <property type="match status" value="1"/>
</dbReference>
<evidence type="ECO:0000256" key="13">
    <source>
        <dbReference type="ARBA" id="ARBA00023221"/>
    </source>
</evidence>
<evidence type="ECO:0000256" key="14">
    <source>
        <dbReference type="ARBA" id="ARBA00025712"/>
    </source>
</evidence>
<feature type="domain" description="Rieske" evidence="22">
    <location>
        <begin position="34"/>
        <end position="137"/>
    </location>
</feature>
<dbReference type="Pfam" id="PF00355">
    <property type="entry name" value="Rieske"/>
    <property type="match status" value="1"/>
</dbReference>
<dbReference type="EC" id="1.14.19.21" evidence="16"/>
<evidence type="ECO:0000259" key="22">
    <source>
        <dbReference type="PROSITE" id="PS51296"/>
    </source>
</evidence>
<keyword evidence="7" id="KW-0442">Lipid degradation</keyword>
<dbReference type="InterPro" id="IPR036922">
    <property type="entry name" value="Rieske_2Fe-2S_sf"/>
</dbReference>
<comment type="catalytic activity">
    <reaction evidence="19">
        <text>cholesterol + NADH + O2 + H(+) = 7-dehydrocholesterol + NAD(+) + 2 H2O</text>
        <dbReference type="Rhea" id="RHEA:51644"/>
        <dbReference type="ChEBI" id="CHEBI:15377"/>
        <dbReference type="ChEBI" id="CHEBI:15378"/>
        <dbReference type="ChEBI" id="CHEBI:15379"/>
        <dbReference type="ChEBI" id="CHEBI:16113"/>
        <dbReference type="ChEBI" id="CHEBI:17759"/>
        <dbReference type="ChEBI" id="CHEBI:57540"/>
        <dbReference type="ChEBI" id="CHEBI:57945"/>
        <dbReference type="EC" id="1.14.19.21"/>
    </reaction>
    <physiologicalReaction direction="left-to-right" evidence="19">
        <dbReference type="Rhea" id="RHEA:51645"/>
    </physiologicalReaction>
</comment>
<gene>
    <name evidence="23" type="ORF">GCM10009547_45390</name>
</gene>
<dbReference type="Gene3D" id="2.102.10.10">
    <property type="entry name" value="Rieske [2Fe-2S] iron-sulphur domain"/>
    <property type="match status" value="1"/>
</dbReference>
<keyword evidence="12" id="KW-0472">Membrane</keyword>
<comment type="subunit">
    <text evidence="18">Homotrimer. The two-component system 3-ketosteroid-9-alpha-monooxygenase is composed of an oxygenase component KshA and a reductase component KshB.</text>
</comment>
<dbReference type="InterPro" id="IPR050584">
    <property type="entry name" value="Cholesterol_7-desaturase"/>
</dbReference>
<evidence type="ECO:0000256" key="4">
    <source>
        <dbReference type="ARBA" id="ARBA00022692"/>
    </source>
</evidence>
<keyword evidence="8" id="KW-1133">Transmembrane helix</keyword>
<evidence type="ECO:0000256" key="16">
    <source>
        <dbReference type="ARBA" id="ARBA00026095"/>
    </source>
</evidence>
<dbReference type="SUPFAM" id="SSF50022">
    <property type="entry name" value="ISP domain"/>
    <property type="match status" value="1"/>
</dbReference>
<comment type="cofactor">
    <cofactor evidence="1">
        <name>Fe cation</name>
        <dbReference type="ChEBI" id="CHEBI:24875"/>
    </cofactor>
</comment>
<dbReference type="Pfam" id="PF19298">
    <property type="entry name" value="KshA_C"/>
    <property type="match status" value="1"/>
</dbReference>
<evidence type="ECO:0000256" key="7">
    <source>
        <dbReference type="ARBA" id="ARBA00022963"/>
    </source>
</evidence>
<evidence type="ECO:0000256" key="3">
    <source>
        <dbReference type="ARBA" id="ARBA00004972"/>
    </source>
</evidence>
<dbReference type="PANTHER" id="PTHR21266">
    <property type="entry name" value="IRON-SULFUR DOMAIN CONTAINING PROTEIN"/>
    <property type="match status" value="1"/>
</dbReference>
<dbReference type="InterPro" id="IPR017941">
    <property type="entry name" value="Rieske_2Fe-2S"/>
</dbReference>
<comment type="catalytic activity">
    <reaction evidence="20">
        <text>cholesterol + NADPH + O2 + H(+) = 7-dehydrocholesterol + NADP(+) + 2 H2O</text>
        <dbReference type="Rhea" id="RHEA:45024"/>
        <dbReference type="ChEBI" id="CHEBI:15377"/>
        <dbReference type="ChEBI" id="CHEBI:15378"/>
        <dbReference type="ChEBI" id="CHEBI:15379"/>
        <dbReference type="ChEBI" id="CHEBI:16113"/>
        <dbReference type="ChEBI" id="CHEBI:17759"/>
        <dbReference type="ChEBI" id="CHEBI:57783"/>
        <dbReference type="ChEBI" id="CHEBI:58349"/>
        <dbReference type="EC" id="1.14.19.21"/>
    </reaction>
    <physiologicalReaction direction="left-to-right" evidence="20">
        <dbReference type="Rhea" id="RHEA:45025"/>
    </physiologicalReaction>
</comment>
<dbReference type="SUPFAM" id="SSF55961">
    <property type="entry name" value="Bet v1-like"/>
    <property type="match status" value="1"/>
</dbReference>
<evidence type="ECO:0000256" key="18">
    <source>
        <dbReference type="ARBA" id="ARBA00046982"/>
    </source>
</evidence>
<keyword evidence="13" id="KW-0753">Steroid metabolism</keyword>
<evidence type="ECO:0000256" key="1">
    <source>
        <dbReference type="ARBA" id="ARBA00001962"/>
    </source>
</evidence>
<keyword evidence="5" id="KW-0001">2Fe-2S</keyword>
<name>A0ABP3SIQ7_9ACTN</name>
<evidence type="ECO:0000256" key="10">
    <source>
        <dbReference type="ARBA" id="ARBA00023004"/>
    </source>
</evidence>
<keyword evidence="13" id="KW-0443">Lipid metabolism</keyword>
<keyword evidence="4" id="KW-0812">Transmembrane</keyword>
<evidence type="ECO:0000313" key="24">
    <source>
        <dbReference type="Proteomes" id="UP001500957"/>
    </source>
</evidence>
<evidence type="ECO:0000256" key="6">
    <source>
        <dbReference type="ARBA" id="ARBA00022723"/>
    </source>
</evidence>
<comment type="pathway">
    <text evidence="14">Steroid hormone biosynthesis; dafachronic acid biosynthesis.</text>
</comment>
<evidence type="ECO:0000256" key="8">
    <source>
        <dbReference type="ARBA" id="ARBA00022989"/>
    </source>
</evidence>
<keyword evidence="24" id="KW-1185">Reference proteome</keyword>
<keyword evidence="6" id="KW-0479">Metal-binding</keyword>
<evidence type="ECO:0000256" key="2">
    <source>
        <dbReference type="ARBA" id="ARBA00004370"/>
    </source>
</evidence>
<dbReference type="CDD" id="cd03469">
    <property type="entry name" value="Rieske_RO_Alpha_N"/>
    <property type="match status" value="1"/>
</dbReference>
<keyword evidence="11" id="KW-0411">Iron-sulfur</keyword>
<keyword evidence="9" id="KW-0560">Oxidoreductase</keyword>
<evidence type="ECO:0000256" key="21">
    <source>
        <dbReference type="SAM" id="MobiDB-lite"/>
    </source>
</evidence>
<evidence type="ECO:0000256" key="20">
    <source>
        <dbReference type="ARBA" id="ARBA00049548"/>
    </source>
</evidence>
<dbReference type="EMBL" id="BAAAHE010000049">
    <property type="protein sequence ID" value="GAA0636093.1"/>
    <property type="molecule type" value="Genomic_DNA"/>
</dbReference>
<evidence type="ECO:0000256" key="19">
    <source>
        <dbReference type="ARBA" id="ARBA00047853"/>
    </source>
</evidence>
<evidence type="ECO:0000256" key="5">
    <source>
        <dbReference type="ARBA" id="ARBA00022714"/>
    </source>
</evidence>
<accession>A0ABP3SIQ7</accession>
<evidence type="ECO:0000256" key="11">
    <source>
        <dbReference type="ARBA" id="ARBA00023014"/>
    </source>
</evidence>
<evidence type="ECO:0000256" key="15">
    <source>
        <dbReference type="ARBA" id="ARBA00025729"/>
    </source>
</evidence>
<dbReference type="PROSITE" id="PS51296">
    <property type="entry name" value="RIESKE"/>
    <property type="match status" value="1"/>
</dbReference>
<dbReference type="InterPro" id="IPR045605">
    <property type="entry name" value="KshA-like_C"/>
</dbReference>
<evidence type="ECO:0000256" key="9">
    <source>
        <dbReference type="ARBA" id="ARBA00023002"/>
    </source>
</evidence>
<keyword evidence="10" id="KW-0408">Iron</keyword>
<evidence type="ECO:0000256" key="12">
    <source>
        <dbReference type="ARBA" id="ARBA00023136"/>
    </source>
</evidence>
<dbReference type="Gene3D" id="3.90.380.10">
    <property type="entry name" value="Naphthalene 1,2-dioxygenase Alpha Subunit, Chain A, domain 1"/>
    <property type="match status" value="1"/>
</dbReference>
<reference evidence="24" key="1">
    <citation type="journal article" date="2019" name="Int. J. Syst. Evol. Microbiol.">
        <title>The Global Catalogue of Microorganisms (GCM) 10K type strain sequencing project: providing services to taxonomists for standard genome sequencing and annotation.</title>
        <authorList>
            <consortium name="The Broad Institute Genomics Platform"/>
            <consortium name="The Broad Institute Genome Sequencing Center for Infectious Disease"/>
            <person name="Wu L."/>
            <person name="Ma J."/>
        </authorList>
    </citation>
    <scope>NUCLEOTIDE SEQUENCE [LARGE SCALE GENOMIC DNA]</scope>
    <source>
        <strain evidence="24">JCM 10671</strain>
    </source>
</reference>
<proteinExistence type="inferred from homology"/>
<evidence type="ECO:0000256" key="17">
    <source>
        <dbReference type="ARBA" id="ARBA00030944"/>
    </source>
</evidence>
<comment type="subcellular location">
    <subcellularLocation>
        <location evidence="2">Membrane</location>
    </subcellularLocation>
</comment>
<feature type="region of interest" description="Disordered" evidence="21">
    <location>
        <begin position="1"/>
        <end position="22"/>
    </location>
</feature>
<comment type="similarity">
    <text evidence="15">Belongs to the cholesterol 7-desaturase family.</text>
</comment>
<comment type="pathway">
    <text evidence="3">Hormone biosynthesis.</text>
</comment>
<evidence type="ECO:0000313" key="23">
    <source>
        <dbReference type="EMBL" id="GAA0636093.1"/>
    </source>
</evidence>
<organism evidence="23 24">
    <name type="scientific">Sporichthya brevicatena</name>
    <dbReference type="NCBI Taxonomy" id="171442"/>
    <lineage>
        <taxon>Bacteria</taxon>
        <taxon>Bacillati</taxon>
        <taxon>Actinomycetota</taxon>
        <taxon>Actinomycetes</taxon>
        <taxon>Sporichthyales</taxon>
        <taxon>Sporichthyaceae</taxon>
        <taxon>Sporichthya</taxon>
    </lineage>
</organism>
<dbReference type="Proteomes" id="UP001500957">
    <property type="component" value="Unassembled WGS sequence"/>
</dbReference>